<dbReference type="Proteomes" id="UP000701801">
    <property type="component" value="Unassembled WGS sequence"/>
</dbReference>
<keyword evidence="3" id="KW-1185">Reference proteome</keyword>
<name>A0A9N9Q9N3_9HELO</name>
<feature type="compositionally biased region" description="Polar residues" evidence="1">
    <location>
        <begin position="123"/>
        <end position="132"/>
    </location>
</feature>
<dbReference type="EMBL" id="CAJVRM010000370">
    <property type="protein sequence ID" value="CAG8980234.1"/>
    <property type="molecule type" value="Genomic_DNA"/>
</dbReference>
<dbReference type="AlphaFoldDB" id="A0A9N9Q9N3"/>
<protein>
    <submittedName>
        <fullName evidence="2">Uncharacterized protein</fullName>
    </submittedName>
</protein>
<dbReference type="OrthoDB" id="3491794at2759"/>
<evidence type="ECO:0000256" key="1">
    <source>
        <dbReference type="SAM" id="MobiDB-lite"/>
    </source>
</evidence>
<accession>A0A9N9Q9N3</accession>
<feature type="region of interest" description="Disordered" evidence="1">
    <location>
        <begin position="78"/>
        <end position="132"/>
    </location>
</feature>
<comment type="caution">
    <text evidence="2">The sequence shown here is derived from an EMBL/GenBank/DDBJ whole genome shotgun (WGS) entry which is preliminary data.</text>
</comment>
<organism evidence="2 3">
    <name type="scientific">Hymenoscyphus albidus</name>
    <dbReference type="NCBI Taxonomy" id="595503"/>
    <lineage>
        <taxon>Eukaryota</taxon>
        <taxon>Fungi</taxon>
        <taxon>Dikarya</taxon>
        <taxon>Ascomycota</taxon>
        <taxon>Pezizomycotina</taxon>
        <taxon>Leotiomycetes</taxon>
        <taxon>Helotiales</taxon>
        <taxon>Helotiaceae</taxon>
        <taxon>Hymenoscyphus</taxon>
    </lineage>
</organism>
<reference evidence="2" key="1">
    <citation type="submission" date="2021-07" db="EMBL/GenBank/DDBJ databases">
        <authorList>
            <person name="Durling M."/>
        </authorList>
    </citation>
    <scope>NUCLEOTIDE SEQUENCE</scope>
</reference>
<gene>
    <name evidence="2" type="ORF">HYALB_00009816</name>
</gene>
<evidence type="ECO:0000313" key="2">
    <source>
        <dbReference type="EMBL" id="CAG8980234.1"/>
    </source>
</evidence>
<sequence length="511" mass="55840">MESIPESTDRDAHGSKVEEILVRALSYLSPTDIIKSEKLEASFREFLERGTAENCWRLVPLLHREVFSARPKSPLGIDVSNFPPSNSSHDNSPSRASAAPQDTPLTAPPSSTVSSSNPISEPTSQCHSSPNTIISASTLSGAALLTEVVPRPASADASSSGSNGIAAAYFEKILGHDKQIRVQRLVRTVRGLEKAAALPLQSYERLWSTKGKIFEGSETGPSGRLCRLQRGRQKIRQGNGEYECASRLSLLFLANDVDHIYSSNKLKLSSGRGRKTIAFEELAESSGISLNTLKDDYKKSRGYMQLLAEEGPGSVLEVGSEVTANWEKNLTKEDIRLVIQYREDKLPDLGKRARSLNAPAARAIVDGLLAYGWTYPEILSIRSELMKHVTPYLEMDKLANDMAQKSEKASLNGDTDLSSKRRYGDDIDVDSAKICPRCCSEPAAEVIRPVSKPISKLAPTPIAPDYGRYAVCQYRTSTDLACQLFTPANANVDFARTRPDKFTGASSARVT</sequence>
<proteinExistence type="predicted"/>
<evidence type="ECO:0000313" key="3">
    <source>
        <dbReference type="Proteomes" id="UP000701801"/>
    </source>
</evidence>
<feature type="compositionally biased region" description="Low complexity" evidence="1">
    <location>
        <begin position="80"/>
        <end position="122"/>
    </location>
</feature>